<organism evidence="1 2">
    <name type="scientific">Streptomyces tropicalis</name>
    <dbReference type="NCBI Taxonomy" id="3034234"/>
    <lineage>
        <taxon>Bacteria</taxon>
        <taxon>Bacillati</taxon>
        <taxon>Actinomycetota</taxon>
        <taxon>Actinomycetes</taxon>
        <taxon>Kitasatosporales</taxon>
        <taxon>Streptomycetaceae</taxon>
        <taxon>Streptomyces</taxon>
    </lineage>
</organism>
<accession>A0ABT6ABL8</accession>
<dbReference type="EMBL" id="JARJBB010000018">
    <property type="protein sequence ID" value="MDF3302049.1"/>
    <property type="molecule type" value="Genomic_DNA"/>
</dbReference>
<gene>
    <name evidence="1" type="ORF">P3H78_26155</name>
</gene>
<dbReference type="Proteomes" id="UP001221150">
    <property type="component" value="Unassembled WGS sequence"/>
</dbReference>
<evidence type="ECO:0000313" key="1">
    <source>
        <dbReference type="EMBL" id="MDF3302049.1"/>
    </source>
</evidence>
<dbReference type="Pfam" id="PF19449">
    <property type="entry name" value="DUF5987"/>
    <property type="match status" value="1"/>
</dbReference>
<evidence type="ECO:0000313" key="2">
    <source>
        <dbReference type="Proteomes" id="UP001221150"/>
    </source>
</evidence>
<reference evidence="1 2" key="1">
    <citation type="submission" date="2023-03" db="EMBL/GenBank/DDBJ databases">
        <title>Draft genome sequence of Streptomyces sp. K1PA1 isolated from peat swamp forest in Thailand.</title>
        <authorList>
            <person name="Klaysubun C."/>
            <person name="Duangmal K."/>
        </authorList>
    </citation>
    <scope>NUCLEOTIDE SEQUENCE [LARGE SCALE GENOMIC DNA]</scope>
    <source>
        <strain evidence="1 2">K1PA1</strain>
    </source>
</reference>
<proteinExistence type="predicted"/>
<dbReference type="InterPro" id="IPR046029">
    <property type="entry name" value="DUF5987"/>
</dbReference>
<name>A0ABT6ABL8_9ACTN</name>
<comment type="caution">
    <text evidence="1">The sequence shown here is derived from an EMBL/GenBank/DDBJ whole genome shotgun (WGS) entry which is preliminary data.</text>
</comment>
<sequence>MVPGEKRYASDRAVAGAAPGAGAVQAGAIALLRLPDLGLGPLLPELALLLNTRATAYALSKGRVLLPTQPPFVALDFADRTELATTLLRPTGADQRIWILLALFSAAAFDTAAQLHTVEAVKERHPGLAWLRFPSPDADGLWRFPQYSYGRRLAREHPRTTTGGSPA</sequence>
<protein>
    <submittedName>
        <fullName evidence="1">DUF5987 family protein</fullName>
    </submittedName>
</protein>
<keyword evidence="2" id="KW-1185">Reference proteome</keyword>